<keyword evidence="3" id="KW-1185">Reference proteome</keyword>
<evidence type="ECO:0000313" key="2">
    <source>
        <dbReference type="EMBL" id="VEL15206.1"/>
    </source>
</evidence>
<proteinExistence type="predicted"/>
<organism evidence="2 3">
    <name type="scientific">Protopolystoma xenopodis</name>
    <dbReference type="NCBI Taxonomy" id="117903"/>
    <lineage>
        <taxon>Eukaryota</taxon>
        <taxon>Metazoa</taxon>
        <taxon>Spiralia</taxon>
        <taxon>Lophotrochozoa</taxon>
        <taxon>Platyhelminthes</taxon>
        <taxon>Monogenea</taxon>
        <taxon>Polyopisthocotylea</taxon>
        <taxon>Polystomatidea</taxon>
        <taxon>Polystomatidae</taxon>
        <taxon>Protopolystoma</taxon>
    </lineage>
</organism>
<reference evidence="2" key="1">
    <citation type="submission" date="2018-11" db="EMBL/GenBank/DDBJ databases">
        <authorList>
            <consortium name="Pathogen Informatics"/>
        </authorList>
    </citation>
    <scope>NUCLEOTIDE SEQUENCE</scope>
</reference>
<evidence type="ECO:0000313" key="3">
    <source>
        <dbReference type="Proteomes" id="UP000784294"/>
    </source>
</evidence>
<dbReference type="EMBL" id="CAAALY010023810">
    <property type="protein sequence ID" value="VEL15206.1"/>
    <property type="molecule type" value="Genomic_DNA"/>
</dbReference>
<protein>
    <submittedName>
        <fullName evidence="2">Uncharacterized protein</fullName>
    </submittedName>
</protein>
<dbReference type="AlphaFoldDB" id="A0A3S5FCX0"/>
<evidence type="ECO:0000256" key="1">
    <source>
        <dbReference type="SAM" id="SignalP"/>
    </source>
</evidence>
<feature type="signal peptide" evidence="1">
    <location>
        <begin position="1"/>
        <end position="16"/>
    </location>
</feature>
<gene>
    <name evidence="2" type="ORF">PXEA_LOCUS8646</name>
</gene>
<accession>A0A3S5FCX0</accession>
<sequence>MLFLFLFAFFVSSFVGYRQDEVRNTLVFSLVQLDQDSKGPWSRGTSSSGTIFNDTILNPKIATASQSITESATNFHSSFFSHNLSSSFSRDSTSLPKSSVTGSDILIAGILPKQSLLVPVLYGAQARNFDLEPDIWMGGLAPREAFNRAWREKLYSRQGFQVSCNTVFLKPTFISWV</sequence>
<name>A0A3S5FCX0_9PLAT</name>
<feature type="chain" id="PRO_5018682180" evidence="1">
    <location>
        <begin position="17"/>
        <end position="177"/>
    </location>
</feature>
<keyword evidence="1" id="KW-0732">Signal</keyword>
<dbReference type="Proteomes" id="UP000784294">
    <property type="component" value="Unassembled WGS sequence"/>
</dbReference>
<comment type="caution">
    <text evidence="2">The sequence shown here is derived from an EMBL/GenBank/DDBJ whole genome shotgun (WGS) entry which is preliminary data.</text>
</comment>